<keyword evidence="3" id="KW-0210">Decarboxylase</keyword>
<evidence type="ECO:0000256" key="1">
    <source>
        <dbReference type="ARBA" id="ARBA00001933"/>
    </source>
</evidence>
<name>A0A9X2DUQ1_9BACI</name>
<dbReference type="InterPro" id="IPR052357">
    <property type="entry name" value="Orn_Lys_Arg_decarboxylase-I"/>
</dbReference>
<dbReference type="Pfam" id="PF03711">
    <property type="entry name" value="OKR_DC_1_C"/>
    <property type="match status" value="1"/>
</dbReference>
<dbReference type="InterPro" id="IPR036633">
    <property type="entry name" value="Prn/Lys/Arg_de-COase_C_sf"/>
</dbReference>
<reference evidence="8" key="1">
    <citation type="submission" date="2022-05" db="EMBL/GenBank/DDBJ databases">
        <title>Comparative Genomics of Spacecraft Associated Microbes.</title>
        <authorList>
            <person name="Tran M.T."/>
            <person name="Wright A."/>
            <person name="Seuylemezian A."/>
            <person name="Eisen J."/>
            <person name="Coil D."/>
        </authorList>
    </citation>
    <scope>NUCLEOTIDE SEQUENCE</scope>
    <source>
        <strain evidence="8">214.1.1</strain>
    </source>
</reference>
<evidence type="ECO:0000259" key="7">
    <source>
        <dbReference type="Pfam" id="PF03711"/>
    </source>
</evidence>
<dbReference type="InterPro" id="IPR015424">
    <property type="entry name" value="PyrdxlP-dep_Trfase"/>
</dbReference>
<dbReference type="EMBL" id="JAMBOL010000021">
    <property type="protein sequence ID" value="MCM3715765.1"/>
    <property type="molecule type" value="Genomic_DNA"/>
</dbReference>
<dbReference type="Proteomes" id="UP001139179">
    <property type="component" value="Unassembled WGS sequence"/>
</dbReference>
<keyword evidence="9" id="KW-1185">Reference proteome</keyword>
<keyword evidence="4" id="KW-0663">Pyridoxal phosphate</keyword>
<gene>
    <name evidence="8" type="ORF">M3202_17020</name>
</gene>
<dbReference type="Pfam" id="PF01276">
    <property type="entry name" value="OKR_DC_1"/>
    <property type="match status" value="1"/>
</dbReference>
<evidence type="ECO:0000256" key="2">
    <source>
        <dbReference type="ARBA" id="ARBA00010671"/>
    </source>
</evidence>
<dbReference type="PANTHER" id="PTHR43277:SF3">
    <property type="entry name" value="DECARBOXYLASE, PUTATIVE-RELATED"/>
    <property type="match status" value="1"/>
</dbReference>
<evidence type="ECO:0000259" key="6">
    <source>
        <dbReference type="Pfam" id="PF01276"/>
    </source>
</evidence>
<feature type="domain" description="Orn/Lys/Arg decarboxylases family 1 pyridoxal-P attachment site" evidence="6">
    <location>
        <begin position="7"/>
        <end position="310"/>
    </location>
</feature>
<feature type="domain" description="Orn/Lys/Arg decarboxylase C-terminal" evidence="7">
    <location>
        <begin position="404"/>
        <end position="472"/>
    </location>
</feature>
<comment type="cofactor">
    <cofactor evidence="1">
        <name>pyridoxal 5'-phosphate</name>
        <dbReference type="ChEBI" id="CHEBI:597326"/>
    </cofactor>
</comment>
<comment type="similarity">
    <text evidence="2">Belongs to the Orn/Lys/Arg decarboxylase class-I family.</text>
</comment>
<dbReference type="InterPro" id="IPR000310">
    <property type="entry name" value="Orn/Lys/Arg_deCO2ase_major_dom"/>
</dbReference>
<evidence type="ECO:0000313" key="8">
    <source>
        <dbReference type="EMBL" id="MCM3715765.1"/>
    </source>
</evidence>
<dbReference type="GO" id="GO:0016831">
    <property type="term" value="F:carboxy-lyase activity"/>
    <property type="evidence" value="ECO:0007669"/>
    <property type="project" value="UniProtKB-KW"/>
</dbReference>
<dbReference type="RefSeq" id="WP_251224472.1">
    <property type="nucleotide sequence ID" value="NZ_JAMBOL010000021.1"/>
</dbReference>
<dbReference type="InterPro" id="IPR008286">
    <property type="entry name" value="Prn/Lys/Arg_de-COase_C"/>
</dbReference>
<evidence type="ECO:0000256" key="5">
    <source>
        <dbReference type="ARBA" id="ARBA00023239"/>
    </source>
</evidence>
<dbReference type="GO" id="GO:0008483">
    <property type="term" value="F:transaminase activity"/>
    <property type="evidence" value="ECO:0007669"/>
    <property type="project" value="UniProtKB-KW"/>
</dbReference>
<evidence type="ECO:0000256" key="3">
    <source>
        <dbReference type="ARBA" id="ARBA00022793"/>
    </source>
</evidence>
<sequence>MGKARIPLIQALQDHRRKQPYSYHVPGHKNGRFFHSSLKADFQGALGYDVTELIGLDDLHAPEGPIKEAQDAAARLYGARESFFLVGGTTVGNLATLYALFSRGDTVFIQRNSHKSVFHAAEIAGVQPVLIGPEYDEGTGHAVGLTAAALEAALARYPEGKGLVLTYPNYFGVSLAIEPVLEVAKKAGLLVVVDEAHGAHFCLGEPFPPSALTAGADAVVQSAHKMLPALTMSSYLHLNGTLTQAQCGNVKEALAMFQSSSPSYLLLASLDGARAYLEELDANDIRSILDEVDQLKQRLAKIEQIKIINWPEERYHFDPLKVTIKSNTNLTGYQLQELFYQIGLYPEMADECHVLLTLGLGRGAVPQRAIDQLQELLSPHELVPEVKQLPIDISRVTRLHAFAGELAHMPKQRVRLQEASGRIAAETIIPYPPGIPLVLKGEMITERAVESIRRLQRAGATFQGSQPELESVLVTELEERQ</sequence>
<keyword evidence="5" id="KW-0456">Lyase</keyword>
<dbReference type="InterPro" id="IPR015421">
    <property type="entry name" value="PyrdxlP-dep_Trfase_major"/>
</dbReference>
<dbReference type="SUPFAM" id="SSF53383">
    <property type="entry name" value="PLP-dependent transferases"/>
    <property type="match status" value="1"/>
</dbReference>
<dbReference type="SUPFAM" id="SSF55904">
    <property type="entry name" value="Ornithine decarboxylase C-terminal domain"/>
    <property type="match status" value="1"/>
</dbReference>
<protein>
    <submittedName>
        <fullName evidence="8">Aminotransferase class I/II-fold pyridoxal phosphate-dependent enzyme</fullName>
    </submittedName>
</protein>
<organism evidence="8 9">
    <name type="scientific">Halalkalibacter oceani</name>
    <dbReference type="NCBI Taxonomy" id="1653776"/>
    <lineage>
        <taxon>Bacteria</taxon>
        <taxon>Bacillati</taxon>
        <taxon>Bacillota</taxon>
        <taxon>Bacilli</taxon>
        <taxon>Bacillales</taxon>
        <taxon>Bacillaceae</taxon>
        <taxon>Halalkalibacter</taxon>
    </lineage>
</organism>
<comment type="caution">
    <text evidence="8">The sequence shown here is derived from an EMBL/GenBank/DDBJ whole genome shotgun (WGS) entry which is preliminary data.</text>
</comment>
<accession>A0A9X2DUQ1</accession>
<dbReference type="PANTHER" id="PTHR43277">
    <property type="entry name" value="ARGININE DECARBOXYLASE"/>
    <property type="match status" value="1"/>
</dbReference>
<dbReference type="Gene3D" id="3.40.640.10">
    <property type="entry name" value="Type I PLP-dependent aspartate aminotransferase-like (Major domain)"/>
    <property type="match status" value="1"/>
</dbReference>
<evidence type="ECO:0000313" key="9">
    <source>
        <dbReference type="Proteomes" id="UP001139179"/>
    </source>
</evidence>
<keyword evidence="8" id="KW-0808">Transferase</keyword>
<proteinExistence type="inferred from homology"/>
<dbReference type="AlphaFoldDB" id="A0A9X2DUQ1"/>
<keyword evidence="8" id="KW-0032">Aminotransferase</keyword>
<dbReference type="Gene3D" id="3.90.100.10">
    <property type="entry name" value="Orn/Lys/Arg decarboxylase, C-terminal domain"/>
    <property type="match status" value="1"/>
</dbReference>
<evidence type="ECO:0000256" key="4">
    <source>
        <dbReference type="ARBA" id="ARBA00022898"/>
    </source>
</evidence>